<protein>
    <submittedName>
        <fullName evidence="3">Glycosyl transferase, family 9</fullName>
    </submittedName>
</protein>
<keyword evidence="1" id="KW-0328">Glycosyltransferase</keyword>
<dbReference type="AlphaFoldDB" id="A0A1Y2SCP3"/>
<dbReference type="PANTHER" id="PTHR30160">
    <property type="entry name" value="TETRAACYLDISACCHARIDE 4'-KINASE-RELATED"/>
    <property type="match status" value="1"/>
</dbReference>
<dbReference type="InterPro" id="IPR002201">
    <property type="entry name" value="Glyco_trans_9"/>
</dbReference>
<evidence type="ECO:0000256" key="1">
    <source>
        <dbReference type="ARBA" id="ARBA00022676"/>
    </source>
</evidence>
<dbReference type="STRING" id="351656.Xvie_02976"/>
<dbReference type="PANTHER" id="PTHR30160:SF7">
    <property type="entry name" value="ADP-HEPTOSE--LPS HEPTOSYLTRANSFERASE 2"/>
    <property type="match status" value="1"/>
</dbReference>
<comment type="caution">
    <text evidence="3">The sequence shown here is derived from an EMBL/GenBank/DDBJ whole genome shotgun (WGS) entry which is preliminary data.</text>
</comment>
<organism evidence="3 4">
    <name type="scientific">Xenorhabdus vietnamensis</name>
    <dbReference type="NCBI Taxonomy" id="351656"/>
    <lineage>
        <taxon>Bacteria</taxon>
        <taxon>Pseudomonadati</taxon>
        <taxon>Pseudomonadota</taxon>
        <taxon>Gammaproteobacteria</taxon>
        <taxon>Enterobacterales</taxon>
        <taxon>Morganellaceae</taxon>
        <taxon>Xenorhabdus</taxon>
    </lineage>
</organism>
<accession>A0A1Y2SCP3</accession>
<dbReference type="Pfam" id="PF01075">
    <property type="entry name" value="Glyco_transf_9"/>
    <property type="match status" value="1"/>
</dbReference>
<dbReference type="SUPFAM" id="SSF53756">
    <property type="entry name" value="UDP-Glycosyltransferase/glycogen phosphorylase"/>
    <property type="match status" value="1"/>
</dbReference>
<evidence type="ECO:0000256" key="2">
    <source>
        <dbReference type="ARBA" id="ARBA00022679"/>
    </source>
</evidence>
<dbReference type="GO" id="GO:0009244">
    <property type="term" value="P:lipopolysaccharide core region biosynthetic process"/>
    <property type="evidence" value="ECO:0007669"/>
    <property type="project" value="TreeGrafter"/>
</dbReference>
<sequence length="371" mass="42102">MQGSLNSKTASITTLFCSIFEQSKWLSNNKTQYHCFLFLVIVTQIINDRAYFNNLHMKIAILRRNGLGDLICTQPLIKFLQKKYPNAEISLFIDAGNAELAHYLCPSMNVHIIPKGNKYLSIFRTALKFRREQFDIAISSKPTPMKLNNLFLWLLGAKKRYAVVTSKHWHSKLINYPVKQEQVSGYHQALKALRIFSPIENKLSPAFFPCMKLKNKLQAVEHQFPMILFSVSNNRKNSLINNERLTLIANKILENYPDAKFVISSYKQNIPLAEDLRVRIGKNSEVVVSDSLNSFLALLNSMTLIIVGDGGICHLAAALQKKLIAFYGVTMPKNWAPLATEDKCITFYDPDDVNNIDLDAVYPAILSLLKG</sequence>
<evidence type="ECO:0000313" key="3">
    <source>
        <dbReference type="EMBL" id="OTA15301.1"/>
    </source>
</evidence>
<name>A0A1Y2SCP3_9GAMM</name>
<reference evidence="3 4" key="1">
    <citation type="submission" date="2016-10" db="EMBL/GenBank/DDBJ databases">
        <title>Systematic genetic and metabolomic analysis of Xenorhabdus and Photorhabdus spp., highlights the requirements for a dual symbiotic and pathogenic life style.</title>
        <authorList>
            <person name="Tobias N.J."/>
            <person name="Wolff H."/>
            <person name="Djahanschiri B."/>
            <person name="Pidot S.J."/>
            <person name="Stinear T.P."/>
            <person name="Ebersberger I."/>
            <person name="Bode H.B."/>
        </authorList>
    </citation>
    <scope>NUCLEOTIDE SEQUENCE [LARGE SCALE GENOMIC DNA]</scope>
    <source>
        <strain evidence="3 4">DSM 22392</strain>
    </source>
</reference>
<evidence type="ECO:0000313" key="4">
    <source>
        <dbReference type="Proteomes" id="UP000194350"/>
    </source>
</evidence>
<proteinExistence type="predicted"/>
<dbReference type="CDD" id="cd03789">
    <property type="entry name" value="GT9_LPS_heptosyltransferase"/>
    <property type="match status" value="1"/>
</dbReference>
<dbReference type="GO" id="GO:0005829">
    <property type="term" value="C:cytosol"/>
    <property type="evidence" value="ECO:0007669"/>
    <property type="project" value="TreeGrafter"/>
</dbReference>
<dbReference type="InterPro" id="IPR051199">
    <property type="entry name" value="LPS_LOS_Heptosyltrfase"/>
</dbReference>
<dbReference type="Proteomes" id="UP000194350">
    <property type="component" value="Unassembled WGS sequence"/>
</dbReference>
<keyword evidence="2 3" id="KW-0808">Transferase</keyword>
<dbReference type="OrthoDB" id="9797795at2"/>
<dbReference type="EMBL" id="MUBJ01000017">
    <property type="protein sequence ID" value="OTA15301.1"/>
    <property type="molecule type" value="Genomic_DNA"/>
</dbReference>
<gene>
    <name evidence="3" type="ORF">Xvie_02976</name>
</gene>
<dbReference type="GO" id="GO:0008713">
    <property type="term" value="F:ADP-heptose-lipopolysaccharide heptosyltransferase activity"/>
    <property type="evidence" value="ECO:0007669"/>
    <property type="project" value="TreeGrafter"/>
</dbReference>
<keyword evidence="4" id="KW-1185">Reference proteome</keyword>
<dbReference type="Gene3D" id="3.40.50.2000">
    <property type="entry name" value="Glycogen Phosphorylase B"/>
    <property type="match status" value="2"/>
</dbReference>